<dbReference type="Proteomes" id="UP000053676">
    <property type="component" value="Unassembled WGS sequence"/>
</dbReference>
<evidence type="ECO:0000313" key="2">
    <source>
        <dbReference type="Proteomes" id="UP000053676"/>
    </source>
</evidence>
<protein>
    <submittedName>
        <fullName evidence="1">Uncharacterized protein</fullName>
    </submittedName>
</protein>
<dbReference type="EMBL" id="KI660317">
    <property type="protein sequence ID" value="ETN75031.1"/>
    <property type="molecule type" value="Genomic_DNA"/>
</dbReference>
<proteinExistence type="predicted"/>
<gene>
    <name evidence="1" type="ORF">NECAME_12553</name>
</gene>
<organism evidence="1 2">
    <name type="scientific">Necator americanus</name>
    <name type="common">Human hookworm</name>
    <dbReference type="NCBI Taxonomy" id="51031"/>
    <lineage>
        <taxon>Eukaryota</taxon>
        <taxon>Metazoa</taxon>
        <taxon>Ecdysozoa</taxon>
        <taxon>Nematoda</taxon>
        <taxon>Chromadorea</taxon>
        <taxon>Rhabditida</taxon>
        <taxon>Rhabditina</taxon>
        <taxon>Rhabditomorpha</taxon>
        <taxon>Strongyloidea</taxon>
        <taxon>Ancylostomatidae</taxon>
        <taxon>Bunostominae</taxon>
        <taxon>Necator</taxon>
    </lineage>
</organism>
<keyword evidence="2" id="KW-1185">Reference proteome</keyword>
<dbReference type="KEGG" id="nai:NECAME_12553"/>
<name>W2T1A1_NECAM</name>
<evidence type="ECO:0000313" key="1">
    <source>
        <dbReference type="EMBL" id="ETN75031.1"/>
    </source>
</evidence>
<sequence>MFYSRRIRRSRSEGQVQKLAKVMVQSLLPSNDHLSAQPFINNCYSEMCMSSGAVGKRVKASHTYSFTFTWPGTKNFLNRHPIMDLIIDH</sequence>
<dbReference type="AlphaFoldDB" id="W2T1A1"/>
<accession>W2T1A1</accession>
<reference evidence="2" key="1">
    <citation type="journal article" date="2014" name="Nat. Genet.">
        <title>Genome of the human hookworm Necator americanus.</title>
        <authorList>
            <person name="Tang Y.T."/>
            <person name="Gao X."/>
            <person name="Rosa B.A."/>
            <person name="Abubucker S."/>
            <person name="Hallsworth-Pepin K."/>
            <person name="Martin J."/>
            <person name="Tyagi R."/>
            <person name="Heizer E."/>
            <person name="Zhang X."/>
            <person name="Bhonagiri-Palsikar V."/>
            <person name="Minx P."/>
            <person name="Warren W.C."/>
            <person name="Wang Q."/>
            <person name="Zhan B."/>
            <person name="Hotez P.J."/>
            <person name="Sternberg P.W."/>
            <person name="Dougall A."/>
            <person name="Gaze S.T."/>
            <person name="Mulvenna J."/>
            <person name="Sotillo J."/>
            <person name="Ranganathan S."/>
            <person name="Rabelo E.M."/>
            <person name="Wilson R.K."/>
            <person name="Felgner P.L."/>
            <person name="Bethony J."/>
            <person name="Hawdon J.M."/>
            <person name="Gasser R.B."/>
            <person name="Loukas A."/>
            <person name="Mitreva M."/>
        </authorList>
    </citation>
    <scope>NUCLEOTIDE SEQUENCE [LARGE SCALE GENOMIC DNA]</scope>
</reference>